<accession>A0A9N9I9Y8</accession>
<evidence type="ECO:0000313" key="2">
    <source>
        <dbReference type="Proteomes" id="UP000789375"/>
    </source>
</evidence>
<dbReference type="AlphaFoldDB" id="A0A9N9I9Y8"/>
<feature type="non-terminal residue" evidence="1">
    <location>
        <position position="43"/>
    </location>
</feature>
<keyword evidence="2" id="KW-1185">Reference proteome</keyword>
<name>A0A9N9I9Y8_FUNMO</name>
<comment type="caution">
    <text evidence="1">The sequence shown here is derived from an EMBL/GenBank/DDBJ whole genome shotgun (WGS) entry which is preliminary data.</text>
</comment>
<reference evidence="1" key="1">
    <citation type="submission" date="2021-06" db="EMBL/GenBank/DDBJ databases">
        <authorList>
            <person name="Kallberg Y."/>
            <person name="Tangrot J."/>
            <person name="Rosling A."/>
        </authorList>
    </citation>
    <scope>NUCLEOTIDE SEQUENCE</scope>
    <source>
        <strain evidence="1">87-6 pot B 2015</strain>
    </source>
</reference>
<sequence>EIKVYPEYKLSESHSKGPVDWIIKIRDILIIVIEAKKEDINQE</sequence>
<dbReference type="Proteomes" id="UP000789375">
    <property type="component" value="Unassembled WGS sequence"/>
</dbReference>
<proteinExistence type="predicted"/>
<protein>
    <submittedName>
        <fullName evidence="1">12322_t:CDS:1</fullName>
    </submittedName>
</protein>
<gene>
    <name evidence="1" type="ORF">FMOSSE_LOCUS15397</name>
</gene>
<feature type="non-terminal residue" evidence="1">
    <location>
        <position position="1"/>
    </location>
</feature>
<evidence type="ECO:0000313" key="1">
    <source>
        <dbReference type="EMBL" id="CAG8726780.1"/>
    </source>
</evidence>
<organism evidence="1 2">
    <name type="scientific">Funneliformis mosseae</name>
    <name type="common">Endomycorrhizal fungus</name>
    <name type="synonym">Glomus mosseae</name>
    <dbReference type="NCBI Taxonomy" id="27381"/>
    <lineage>
        <taxon>Eukaryota</taxon>
        <taxon>Fungi</taxon>
        <taxon>Fungi incertae sedis</taxon>
        <taxon>Mucoromycota</taxon>
        <taxon>Glomeromycotina</taxon>
        <taxon>Glomeromycetes</taxon>
        <taxon>Glomerales</taxon>
        <taxon>Glomeraceae</taxon>
        <taxon>Funneliformis</taxon>
    </lineage>
</organism>
<dbReference type="EMBL" id="CAJVPP010015412">
    <property type="protein sequence ID" value="CAG8726780.1"/>
    <property type="molecule type" value="Genomic_DNA"/>
</dbReference>